<sequence length="97" mass="11510">MPFSVTNAPKFFMDYMNRIFHPFLHRFVVVFINDILIYSKTKEEYVKHLRIVLKTLKEKHLYVKLFKCEFWLDGVSFLRHVISEGGTVVDLAKVKGT</sequence>
<dbReference type="FunFam" id="3.30.70.270:FF:000003">
    <property type="entry name" value="Transposon Ty3-G Gag-Pol polyprotein"/>
    <property type="match status" value="1"/>
</dbReference>
<dbReference type="Gramene" id="C.cajan_02780.t">
    <property type="protein sequence ID" value="C.cajan_02780.t.cds1"/>
    <property type="gene ID" value="C.cajan_02780"/>
</dbReference>
<dbReference type="Pfam" id="PF00078">
    <property type="entry name" value="RVT_1"/>
    <property type="match status" value="1"/>
</dbReference>
<gene>
    <name evidence="2" type="ORF">KK1_002847</name>
</gene>
<dbReference type="Gene3D" id="3.30.70.270">
    <property type="match status" value="1"/>
</dbReference>
<dbReference type="InterPro" id="IPR043502">
    <property type="entry name" value="DNA/RNA_pol_sf"/>
</dbReference>
<dbReference type="InterPro" id="IPR053134">
    <property type="entry name" value="RNA-dir_DNA_polymerase"/>
</dbReference>
<dbReference type="OMA" id="WEMCEFT"/>
<feature type="domain" description="Reverse transcriptase" evidence="1">
    <location>
        <begin position="1"/>
        <end position="78"/>
    </location>
</feature>
<dbReference type="InterPro" id="IPR000477">
    <property type="entry name" value="RT_dom"/>
</dbReference>
<keyword evidence="3" id="KW-1185">Reference proteome</keyword>
<evidence type="ECO:0000259" key="1">
    <source>
        <dbReference type="Pfam" id="PF00078"/>
    </source>
</evidence>
<dbReference type="PANTHER" id="PTHR24559:SF444">
    <property type="entry name" value="REVERSE TRANSCRIPTASE DOMAIN-CONTAINING PROTEIN"/>
    <property type="match status" value="1"/>
</dbReference>
<proteinExistence type="predicted"/>
<evidence type="ECO:0000313" key="2">
    <source>
        <dbReference type="EMBL" id="KYP56603.1"/>
    </source>
</evidence>
<dbReference type="SUPFAM" id="SSF56672">
    <property type="entry name" value="DNA/RNA polymerases"/>
    <property type="match status" value="1"/>
</dbReference>
<name>A0A151SP86_CAJCA</name>
<dbReference type="CDD" id="cd01647">
    <property type="entry name" value="RT_LTR"/>
    <property type="match status" value="1"/>
</dbReference>
<dbReference type="PANTHER" id="PTHR24559">
    <property type="entry name" value="TRANSPOSON TY3-I GAG-POL POLYPROTEIN"/>
    <property type="match status" value="1"/>
</dbReference>
<dbReference type="Proteomes" id="UP000075243">
    <property type="component" value="Chromosome 11"/>
</dbReference>
<dbReference type="EMBL" id="CM003613">
    <property type="protein sequence ID" value="KYP56603.1"/>
    <property type="molecule type" value="Genomic_DNA"/>
</dbReference>
<dbReference type="AlphaFoldDB" id="A0A151SP86"/>
<dbReference type="InterPro" id="IPR043128">
    <property type="entry name" value="Rev_trsase/Diguanyl_cyclase"/>
</dbReference>
<protein>
    <submittedName>
        <fullName evidence="2">Retrovirus-related Pol polyprotein from transposon 297 family</fullName>
    </submittedName>
</protein>
<reference evidence="2 3" key="1">
    <citation type="journal article" date="2012" name="Nat. Biotechnol.">
        <title>Draft genome sequence of pigeonpea (Cajanus cajan), an orphan legume crop of resource-poor farmers.</title>
        <authorList>
            <person name="Varshney R.K."/>
            <person name="Chen W."/>
            <person name="Li Y."/>
            <person name="Bharti A.K."/>
            <person name="Saxena R.K."/>
            <person name="Schlueter J.A."/>
            <person name="Donoghue M.T."/>
            <person name="Azam S."/>
            <person name="Fan G."/>
            <person name="Whaley A.M."/>
            <person name="Farmer A.D."/>
            <person name="Sheridan J."/>
            <person name="Iwata A."/>
            <person name="Tuteja R."/>
            <person name="Penmetsa R.V."/>
            <person name="Wu W."/>
            <person name="Upadhyaya H.D."/>
            <person name="Yang S.P."/>
            <person name="Shah T."/>
            <person name="Saxena K.B."/>
            <person name="Michael T."/>
            <person name="McCombie W.R."/>
            <person name="Yang B."/>
            <person name="Zhang G."/>
            <person name="Yang H."/>
            <person name="Wang J."/>
            <person name="Spillane C."/>
            <person name="Cook D.R."/>
            <person name="May G.D."/>
            <person name="Xu X."/>
            <person name="Jackson S.A."/>
        </authorList>
    </citation>
    <scope>NUCLEOTIDE SEQUENCE [LARGE SCALE GENOMIC DNA]</scope>
    <source>
        <strain evidence="3">cv. Asha</strain>
    </source>
</reference>
<organism evidence="2 3">
    <name type="scientific">Cajanus cajan</name>
    <name type="common">Pigeon pea</name>
    <name type="synonym">Cajanus indicus</name>
    <dbReference type="NCBI Taxonomy" id="3821"/>
    <lineage>
        <taxon>Eukaryota</taxon>
        <taxon>Viridiplantae</taxon>
        <taxon>Streptophyta</taxon>
        <taxon>Embryophyta</taxon>
        <taxon>Tracheophyta</taxon>
        <taxon>Spermatophyta</taxon>
        <taxon>Magnoliopsida</taxon>
        <taxon>eudicotyledons</taxon>
        <taxon>Gunneridae</taxon>
        <taxon>Pentapetalae</taxon>
        <taxon>rosids</taxon>
        <taxon>fabids</taxon>
        <taxon>Fabales</taxon>
        <taxon>Fabaceae</taxon>
        <taxon>Papilionoideae</taxon>
        <taxon>50 kb inversion clade</taxon>
        <taxon>NPAAA clade</taxon>
        <taxon>indigoferoid/millettioid clade</taxon>
        <taxon>Phaseoleae</taxon>
        <taxon>Cajanus</taxon>
    </lineage>
</organism>
<evidence type="ECO:0000313" key="3">
    <source>
        <dbReference type="Proteomes" id="UP000075243"/>
    </source>
</evidence>
<accession>A0A151SP86</accession>